<evidence type="ECO:0000256" key="1">
    <source>
        <dbReference type="SAM" id="SignalP"/>
    </source>
</evidence>
<dbReference type="EMBL" id="JBHMEI010000031">
    <property type="protein sequence ID" value="MFB9205900.1"/>
    <property type="molecule type" value="Genomic_DNA"/>
</dbReference>
<reference evidence="3 4" key="1">
    <citation type="submission" date="2024-09" db="EMBL/GenBank/DDBJ databases">
        <authorList>
            <person name="Sun Q."/>
            <person name="Mori K."/>
        </authorList>
    </citation>
    <scope>NUCLEOTIDE SEQUENCE [LARGE SCALE GENOMIC DNA]</scope>
    <source>
        <strain evidence="3 4">CCM 3426</strain>
    </source>
</reference>
<evidence type="ECO:0000259" key="2">
    <source>
        <dbReference type="Pfam" id="PF00561"/>
    </source>
</evidence>
<dbReference type="InterPro" id="IPR050266">
    <property type="entry name" value="AB_hydrolase_sf"/>
</dbReference>
<gene>
    <name evidence="3" type="ORF">ACFFV7_32225</name>
</gene>
<accession>A0ABV5IPF2</accession>
<keyword evidence="1" id="KW-0732">Signal</keyword>
<feature type="chain" id="PRO_5046711944" evidence="1">
    <location>
        <begin position="23"/>
        <end position="310"/>
    </location>
</feature>
<protein>
    <submittedName>
        <fullName evidence="3">Alpha/beta fold hydrolase</fullName>
    </submittedName>
</protein>
<sequence length="310" mass="32196">MMRKARRLLAWCAGLVLVAACAGLGYETAARRGDAARFPPPGRLVDVGGHRLHLRCTGSGGPVVVLEAGLVESSASWEVVQRRLSAGLRVCSYDRAGYAWSEQGPGPRTAGRAAAELRALLAAAGEPGPYVLAGHSYGGEIVRLFAARYRDLTAGLVLVDATDEGAAAAMRVSRPLVAAQLTVNQALARIGLLRLAGDLLVPGDATAAARAAAPVVYGPGSMVAARAEAWASLDSAREVADAAREPAGPPVVVVIPSGGPPDALDQARRVAARSTRGRVVVAATSEHYVQYWQPDLVVAAIRETAAFTKR</sequence>
<dbReference type="PANTHER" id="PTHR43798">
    <property type="entry name" value="MONOACYLGLYCEROL LIPASE"/>
    <property type="match status" value="1"/>
</dbReference>
<keyword evidence="3" id="KW-0378">Hydrolase</keyword>
<dbReference type="InterPro" id="IPR029058">
    <property type="entry name" value="AB_hydrolase_fold"/>
</dbReference>
<dbReference type="Pfam" id="PF00561">
    <property type="entry name" value="Abhydrolase_1"/>
    <property type="match status" value="1"/>
</dbReference>
<dbReference type="SUPFAM" id="SSF53474">
    <property type="entry name" value="alpha/beta-Hydrolases"/>
    <property type="match status" value="1"/>
</dbReference>
<dbReference type="InterPro" id="IPR000073">
    <property type="entry name" value="AB_hydrolase_1"/>
</dbReference>
<evidence type="ECO:0000313" key="4">
    <source>
        <dbReference type="Proteomes" id="UP001589647"/>
    </source>
</evidence>
<dbReference type="PROSITE" id="PS51257">
    <property type="entry name" value="PROKAR_LIPOPROTEIN"/>
    <property type="match status" value="1"/>
</dbReference>
<name>A0ABV5IPF2_9ACTN</name>
<dbReference type="PANTHER" id="PTHR43798:SF33">
    <property type="entry name" value="HYDROLASE, PUTATIVE (AFU_ORTHOLOGUE AFUA_2G14860)-RELATED"/>
    <property type="match status" value="1"/>
</dbReference>
<feature type="signal peptide" evidence="1">
    <location>
        <begin position="1"/>
        <end position="22"/>
    </location>
</feature>
<keyword evidence="4" id="KW-1185">Reference proteome</keyword>
<organism evidence="3 4">
    <name type="scientific">Nonomuraea spiralis</name>
    <dbReference type="NCBI Taxonomy" id="46182"/>
    <lineage>
        <taxon>Bacteria</taxon>
        <taxon>Bacillati</taxon>
        <taxon>Actinomycetota</taxon>
        <taxon>Actinomycetes</taxon>
        <taxon>Streptosporangiales</taxon>
        <taxon>Streptosporangiaceae</taxon>
        <taxon>Nonomuraea</taxon>
    </lineage>
</organism>
<dbReference type="RefSeq" id="WP_189652362.1">
    <property type="nucleotide sequence ID" value="NZ_BMRC01000027.1"/>
</dbReference>
<dbReference type="Gene3D" id="3.40.50.1820">
    <property type="entry name" value="alpha/beta hydrolase"/>
    <property type="match status" value="1"/>
</dbReference>
<dbReference type="GO" id="GO:0016787">
    <property type="term" value="F:hydrolase activity"/>
    <property type="evidence" value="ECO:0007669"/>
    <property type="project" value="UniProtKB-KW"/>
</dbReference>
<feature type="domain" description="AB hydrolase-1" evidence="2">
    <location>
        <begin position="62"/>
        <end position="293"/>
    </location>
</feature>
<evidence type="ECO:0000313" key="3">
    <source>
        <dbReference type="EMBL" id="MFB9205900.1"/>
    </source>
</evidence>
<proteinExistence type="predicted"/>
<comment type="caution">
    <text evidence="3">The sequence shown here is derived from an EMBL/GenBank/DDBJ whole genome shotgun (WGS) entry which is preliminary data.</text>
</comment>
<dbReference type="Proteomes" id="UP001589647">
    <property type="component" value="Unassembled WGS sequence"/>
</dbReference>